<accession>A0A090Y8L5</accession>
<comment type="caution">
    <text evidence="2">The sequence shown here is derived from an EMBL/GenBank/DDBJ whole genome shotgun (WGS) entry which is preliminary data.</text>
</comment>
<proteinExistence type="predicted"/>
<organism evidence="2 3">
    <name type="scientific">Bacillus clarus</name>
    <dbReference type="NCBI Taxonomy" id="2338372"/>
    <lineage>
        <taxon>Bacteria</taxon>
        <taxon>Bacillati</taxon>
        <taxon>Bacillota</taxon>
        <taxon>Bacilli</taxon>
        <taxon>Bacillales</taxon>
        <taxon>Bacillaceae</taxon>
        <taxon>Bacillus</taxon>
        <taxon>Bacillus cereus group</taxon>
    </lineage>
</organism>
<feature type="transmembrane region" description="Helical" evidence="1">
    <location>
        <begin position="17"/>
        <end position="37"/>
    </location>
</feature>
<keyword evidence="1" id="KW-0812">Transmembrane</keyword>
<keyword evidence="1" id="KW-1133">Transmembrane helix</keyword>
<reference evidence="2 3" key="1">
    <citation type="submission" date="2014-04" db="EMBL/GenBank/DDBJ databases">
        <authorList>
            <person name="Bishop-Lilly K.A."/>
            <person name="Broomall S.M."/>
            <person name="Chain P.S."/>
            <person name="Chertkov O."/>
            <person name="Coyne S.R."/>
            <person name="Daligault H.E."/>
            <person name="Davenport K.W."/>
            <person name="Erkkila T."/>
            <person name="Frey K.G."/>
            <person name="Gibbons H.S."/>
            <person name="Gu W."/>
            <person name="Jaissle J."/>
            <person name="Johnson S.L."/>
            <person name="Koroleva G.I."/>
            <person name="Ladner J.T."/>
            <person name="Lo C.-C."/>
            <person name="Minogue T.D."/>
            <person name="Munk C."/>
            <person name="Palacios G.F."/>
            <person name="Redden C.L."/>
            <person name="Rosenzweig C.N."/>
            <person name="Scholz M.B."/>
            <person name="Teshima H."/>
            <person name="Xu Y."/>
        </authorList>
    </citation>
    <scope>NUCLEOTIDE SEQUENCE [LARGE SCALE GENOMIC DNA]</scope>
    <source>
        <strain evidence="2 3">BHP</strain>
    </source>
</reference>
<protein>
    <submittedName>
        <fullName evidence="2">Putative membrane protein</fullName>
    </submittedName>
</protein>
<gene>
    <name evidence="2" type="ORF">DJ93_6007</name>
</gene>
<keyword evidence="1" id="KW-0472">Membrane</keyword>
<dbReference type="Proteomes" id="UP000029389">
    <property type="component" value="Unassembled WGS sequence"/>
</dbReference>
<dbReference type="PATRIC" id="fig|1405.8.peg.6102"/>
<evidence type="ECO:0000256" key="1">
    <source>
        <dbReference type="SAM" id="Phobius"/>
    </source>
</evidence>
<evidence type="ECO:0000313" key="3">
    <source>
        <dbReference type="Proteomes" id="UP000029389"/>
    </source>
</evidence>
<dbReference type="AlphaFoldDB" id="A0A090Y8L5"/>
<sequence length="38" mass="4542">MKDEEKSLSFFVGCKNAFIMVIVFWLFMFLICSDFLLK</sequence>
<name>A0A090Y8L5_9BACI</name>
<evidence type="ECO:0000313" key="2">
    <source>
        <dbReference type="EMBL" id="KFM94829.1"/>
    </source>
</evidence>
<dbReference type="EMBL" id="JMQC01000012">
    <property type="protein sequence ID" value="KFM94829.1"/>
    <property type="molecule type" value="Genomic_DNA"/>
</dbReference>